<comment type="caution">
    <text evidence="2">The sequence shown here is derived from an EMBL/GenBank/DDBJ whole genome shotgun (WGS) entry which is preliminary data.</text>
</comment>
<feature type="domain" description="N-acetyltransferase" evidence="1">
    <location>
        <begin position="1"/>
        <end position="139"/>
    </location>
</feature>
<dbReference type="InterPro" id="IPR000182">
    <property type="entry name" value="GNAT_dom"/>
</dbReference>
<name>A0ABP8Q3Z0_9GAMM</name>
<sequence length="141" mass="16492">MEITERQSEQLPALQALYLASRRAAFPWLDTREYALGDFERDTQGERVLVALEKNRVVGFIGIYEPDQFIHHLYVAPDRLHQGIGRRLLLAARQTYHTMHLKCLTRNQRALLFYRAMGFTCQGRGRGEHGDYYWLQLASHD</sequence>
<keyword evidence="3" id="KW-1185">Reference proteome</keyword>
<evidence type="ECO:0000313" key="3">
    <source>
        <dbReference type="Proteomes" id="UP001501321"/>
    </source>
</evidence>
<dbReference type="Gene3D" id="3.40.630.30">
    <property type="match status" value="1"/>
</dbReference>
<evidence type="ECO:0000313" key="2">
    <source>
        <dbReference type="EMBL" id="GAA4495886.1"/>
    </source>
</evidence>
<dbReference type="SUPFAM" id="SSF55729">
    <property type="entry name" value="Acyl-CoA N-acyltransferases (Nat)"/>
    <property type="match status" value="1"/>
</dbReference>
<dbReference type="Pfam" id="PF00583">
    <property type="entry name" value="Acetyltransf_1"/>
    <property type="match status" value="1"/>
</dbReference>
<dbReference type="Proteomes" id="UP001501321">
    <property type="component" value="Unassembled WGS sequence"/>
</dbReference>
<accession>A0ABP8Q3Z0</accession>
<evidence type="ECO:0000259" key="1">
    <source>
        <dbReference type="PROSITE" id="PS51186"/>
    </source>
</evidence>
<dbReference type="RefSeq" id="WP_345010676.1">
    <property type="nucleotide sequence ID" value="NZ_BAABFC010000007.1"/>
</dbReference>
<reference evidence="3" key="1">
    <citation type="journal article" date="2019" name="Int. J. Syst. Evol. Microbiol.">
        <title>The Global Catalogue of Microorganisms (GCM) 10K type strain sequencing project: providing services to taxonomists for standard genome sequencing and annotation.</title>
        <authorList>
            <consortium name="The Broad Institute Genomics Platform"/>
            <consortium name="The Broad Institute Genome Sequencing Center for Infectious Disease"/>
            <person name="Wu L."/>
            <person name="Ma J."/>
        </authorList>
    </citation>
    <scope>NUCLEOTIDE SEQUENCE [LARGE SCALE GENOMIC DNA]</scope>
    <source>
        <strain evidence="3">JCM 32226</strain>
    </source>
</reference>
<dbReference type="CDD" id="cd04301">
    <property type="entry name" value="NAT_SF"/>
    <property type="match status" value="1"/>
</dbReference>
<dbReference type="EMBL" id="BAABFC010000007">
    <property type="protein sequence ID" value="GAA4495886.1"/>
    <property type="molecule type" value="Genomic_DNA"/>
</dbReference>
<proteinExistence type="predicted"/>
<protein>
    <submittedName>
        <fullName evidence="2">GNAT family N-acetyltransferase</fullName>
    </submittedName>
</protein>
<dbReference type="InterPro" id="IPR016181">
    <property type="entry name" value="Acyl_CoA_acyltransferase"/>
</dbReference>
<dbReference type="PROSITE" id="PS51186">
    <property type="entry name" value="GNAT"/>
    <property type="match status" value="1"/>
</dbReference>
<organism evidence="2 3">
    <name type="scientific">Pseudaeromonas paramecii</name>
    <dbReference type="NCBI Taxonomy" id="2138166"/>
    <lineage>
        <taxon>Bacteria</taxon>
        <taxon>Pseudomonadati</taxon>
        <taxon>Pseudomonadota</taxon>
        <taxon>Gammaproteobacteria</taxon>
        <taxon>Aeromonadales</taxon>
        <taxon>Aeromonadaceae</taxon>
        <taxon>Pseudaeromonas</taxon>
    </lineage>
</organism>
<gene>
    <name evidence="2" type="ORF">GCM10023095_09910</name>
</gene>